<evidence type="ECO:0000256" key="1">
    <source>
        <dbReference type="PROSITE-ProRule" id="PRU00176"/>
    </source>
</evidence>
<dbReference type="GeneID" id="6070094"/>
<accession>B0CSH4</accession>
<dbReference type="AlphaFoldDB" id="B0CSH4"/>
<dbReference type="KEGG" id="lbc:LACBIDRAFT_306008"/>
<protein>
    <submittedName>
        <fullName evidence="4">Predicted protein</fullName>
    </submittedName>
</protein>
<keyword evidence="1" id="KW-0694">RNA-binding</keyword>
<feature type="domain" description="RRM" evidence="3">
    <location>
        <begin position="9"/>
        <end position="111"/>
    </location>
</feature>
<evidence type="ECO:0000259" key="3">
    <source>
        <dbReference type="PROSITE" id="PS50102"/>
    </source>
</evidence>
<evidence type="ECO:0000256" key="2">
    <source>
        <dbReference type="SAM" id="MobiDB-lite"/>
    </source>
</evidence>
<dbReference type="OrthoDB" id="407442at2759"/>
<dbReference type="Proteomes" id="UP000001194">
    <property type="component" value="Unassembled WGS sequence"/>
</dbReference>
<dbReference type="Pfam" id="PF00076">
    <property type="entry name" value="RRM_1"/>
    <property type="match status" value="1"/>
</dbReference>
<dbReference type="InParanoid" id="B0CSH4"/>
<dbReference type="Gene3D" id="3.30.70.330">
    <property type="match status" value="1"/>
</dbReference>
<dbReference type="PROSITE" id="PS50102">
    <property type="entry name" value="RRM"/>
    <property type="match status" value="1"/>
</dbReference>
<dbReference type="InterPro" id="IPR012677">
    <property type="entry name" value="Nucleotide-bd_a/b_plait_sf"/>
</dbReference>
<evidence type="ECO:0000313" key="5">
    <source>
        <dbReference type="Proteomes" id="UP000001194"/>
    </source>
</evidence>
<dbReference type="InterPro" id="IPR035979">
    <property type="entry name" value="RBD_domain_sf"/>
</dbReference>
<name>B0CSH4_LACBS</name>
<organism evidence="5">
    <name type="scientific">Laccaria bicolor (strain S238N-H82 / ATCC MYA-4686)</name>
    <name type="common">Bicoloured deceiver</name>
    <name type="synonym">Laccaria laccata var. bicolor</name>
    <dbReference type="NCBI Taxonomy" id="486041"/>
    <lineage>
        <taxon>Eukaryota</taxon>
        <taxon>Fungi</taxon>
        <taxon>Dikarya</taxon>
        <taxon>Basidiomycota</taxon>
        <taxon>Agaricomycotina</taxon>
        <taxon>Agaricomycetes</taxon>
        <taxon>Agaricomycetidae</taxon>
        <taxon>Agaricales</taxon>
        <taxon>Agaricineae</taxon>
        <taxon>Hydnangiaceae</taxon>
        <taxon>Laccaria</taxon>
    </lineage>
</organism>
<evidence type="ECO:0000313" key="4">
    <source>
        <dbReference type="EMBL" id="EDR14844.1"/>
    </source>
</evidence>
<reference evidence="4 5" key="1">
    <citation type="journal article" date="2008" name="Nature">
        <title>The genome of Laccaria bicolor provides insights into mycorrhizal symbiosis.</title>
        <authorList>
            <person name="Martin F."/>
            <person name="Aerts A."/>
            <person name="Ahren D."/>
            <person name="Brun A."/>
            <person name="Danchin E.G.J."/>
            <person name="Duchaussoy F."/>
            <person name="Gibon J."/>
            <person name="Kohler A."/>
            <person name="Lindquist E."/>
            <person name="Pereda V."/>
            <person name="Salamov A."/>
            <person name="Shapiro H.J."/>
            <person name="Wuyts J."/>
            <person name="Blaudez D."/>
            <person name="Buee M."/>
            <person name="Brokstein P."/>
            <person name="Canbaeck B."/>
            <person name="Cohen D."/>
            <person name="Courty P.E."/>
            <person name="Coutinho P.M."/>
            <person name="Delaruelle C."/>
            <person name="Detter J.C."/>
            <person name="Deveau A."/>
            <person name="DiFazio S."/>
            <person name="Duplessis S."/>
            <person name="Fraissinet-Tachet L."/>
            <person name="Lucic E."/>
            <person name="Frey-Klett P."/>
            <person name="Fourrey C."/>
            <person name="Feussner I."/>
            <person name="Gay G."/>
            <person name="Grimwood J."/>
            <person name="Hoegger P.J."/>
            <person name="Jain P."/>
            <person name="Kilaru S."/>
            <person name="Labbe J."/>
            <person name="Lin Y.C."/>
            <person name="Legue V."/>
            <person name="Le Tacon F."/>
            <person name="Marmeisse R."/>
            <person name="Melayah D."/>
            <person name="Montanini B."/>
            <person name="Muratet M."/>
            <person name="Nehls U."/>
            <person name="Niculita-Hirzel H."/>
            <person name="Oudot-Le Secq M.P."/>
            <person name="Peter M."/>
            <person name="Quesneville H."/>
            <person name="Rajashekar B."/>
            <person name="Reich M."/>
            <person name="Rouhier N."/>
            <person name="Schmutz J."/>
            <person name="Yin T."/>
            <person name="Chalot M."/>
            <person name="Henrissat B."/>
            <person name="Kuees U."/>
            <person name="Lucas S."/>
            <person name="Van de Peer Y."/>
            <person name="Podila G.K."/>
            <person name="Polle A."/>
            <person name="Pukkila P.J."/>
            <person name="Richardson P.M."/>
            <person name="Rouze P."/>
            <person name="Sanders I.R."/>
            <person name="Stajich J.E."/>
            <person name="Tunlid A."/>
            <person name="Tuskan G."/>
            <person name="Grigoriev I.V."/>
        </authorList>
    </citation>
    <scope>NUCLEOTIDE SEQUENCE [LARGE SCALE GENOMIC DNA]</scope>
    <source>
        <strain evidence="5">S238N-H82 / ATCC MYA-4686</strain>
    </source>
</reference>
<proteinExistence type="predicted"/>
<dbReference type="PANTHER" id="PTHR48037">
    <property type="entry name" value="ATPASE E1"/>
    <property type="match status" value="1"/>
</dbReference>
<dbReference type="GO" id="GO:0003723">
    <property type="term" value="F:RNA binding"/>
    <property type="evidence" value="ECO:0007669"/>
    <property type="project" value="UniProtKB-UniRule"/>
</dbReference>
<dbReference type="RefSeq" id="XP_001875403.1">
    <property type="nucleotide sequence ID" value="XM_001875368.1"/>
</dbReference>
<sequence length="167" mass="18542">MEQGTKSKKTVFVGGISDDIDETAIYQSFSTFGELLGPHRCPHLPRLRITGEIVQVQLPSAVTNQSQQSQAKHRGFAFVTYGSSSDAQDAIDNMDMNELHGRVIKVNLARPMKGQLEASSNRAIWESEEWLQQHVKPLAQSGGVQGRNAQQGEQEDTQNKSDEDMEE</sequence>
<feature type="region of interest" description="Disordered" evidence="2">
    <location>
        <begin position="135"/>
        <end position="167"/>
    </location>
</feature>
<dbReference type="HOGENOM" id="CLU_012062_27_1_1"/>
<dbReference type="InterPro" id="IPR000504">
    <property type="entry name" value="RRM_dom"/>
</dbReference>
<dbReference type="PANTHER" id="PTHR48037:SF1">
    <property type="entry name" value="RRM DOMAIN-CONTAINING PROTEIN"/>
    <property type="match status" value="1"/>
</dbReference>
<feature type="compositionally biased region" description="Basic and acidic residues" evidence="2">
    <location>
        <begin position="157"/>
        <end position="167"/>
    </location>
</feature>
<dbReference type="EMBL" id="DS547092">
    <property type="protein sequence ID" value="EDR14844.1"/>
    <property type="molecule type" value="Genomic_DNA"/>
</dbReference>
<dbReference type="SUPFAM" id="SSF54928">
    <property type="entry name" value="RNA-binding domain, RBD"/>
    <property type="match status" value="1"/>
</dbReference>
<dbReference type="STRING" id="486041.B0CSH4"/>
<gene>
    <name evidence="4" type="ORF">LACBIDRAFT_306008</name>
</gene>
<keyword evidence="5" id="KW-1185">Reference proteome</keyword>
<dbReference type="SMART" id="SM00360">
    <property type="entry name" value="RRM"/>
    <property type="match status" value="1"/>
</dbReference>